<proteinExistence type="predicted"/>
<evidence type="ECO:0000313" key="1">
    <source>
        <dbReference type="EMBL" id="QGJ95311.1"/>
    </source>
</evidence>
<reference evidence="1 2" key="1">
    <citation type="submission" date="2019-10" db="EMBL/GenBank/DDBJ databases">
        <authorList>
            <person name="Zack K.M."/>
            <person name="Garlena R.A."/>
            <person name="Russell D.A."/>
            <person name="Pope W.H."/>
            <person name="Jacobs-Sera D."/>
            <person name="Hatfull G.F."/>
        </authorList>
    </citation>
    <scope>NUCLEOTIDE SEQUENCE [LARGE SCALE GENOMIC DNA]</scope>
</reference>
<accession>A0A649VSS1</accession>
<protein>
    <submittedName>
        <fullName evidence="1">Uncharacterized protein</fullName>
    </submittedName>
</protein>
<gene>
    <name evidence="1" type="primary">92</name>
    <name evidence="1" type="ORF">PBI_JAYDEN_92</name>
</gene>
<dbReference type="RefSeq" id="YP_010752028.1">
    <property type="nucleotide sequence ID" value="NC_073375.1"/>
</dbReference>
<dbReference type="KEGG" id="vg:80005702"/>
<dbReference type="GeneID" id="80005702"/>
<evidence type="ECO:0000313" key="2">
    <source>
        <dbReference type="Proteomes" id="UP000422411"/>
    </source>
</evidence>
<dbReference type="Proteomes" id="UP000422411">
    <property type="component" value="Segment"/>
</dbReference>
<name>A0A649VSS1_9CAUD</name>
<keyword evidence="2" id="KW-1185">Reference proteome</keyword>
<dbReference type="EMBL" id="MN586042">
    <property type="protein sequence ID" value="QGJ95311.1"/>
    <property type="molecule type" value="Genomic_DNA"/>
</dbReference>
<sequence>MSNLTRGDFRRFALAMDVIGEPDAQARLSQAQMLAAAAVPEQLVLVIAKIGAQGRVTMDDLNQIAGLGYTLPRPQPMPHHRDEVVDALLRGLPYRPEGTVGMHVLEDDIRFALQRAFDLGRIT</sequence>
<organism evidence="1 2">
    <name type="scientific">Microbacterium phage Jayden</name>
    <dbReference type="NCBI Taxonomy" id="2656550"/>
    <lineage>
        <taxon>Viruses</taxon>
        <taxon>Duplodnaviria</taxon>
        <taxon>Heunggongvirae</taxon>
        <taxon>Uroviricota</taxon>
        <taxon>Caudoviricetes</taxon>
        <taxon>Hodgkinviridae</taxon>
        <taxon>Metamorphoovirus</taxon>
        <taxon>Metamorphoovirus jayden</taxon>
    </lineage>
</organism>